<dbReference type="OrthoDB" id="7062064at2"/>
<name>I8T5I3_9GAMM</name>
<evidence type="ECO:0000259" key="1">
    <source>
        <dbReference type="Pfam" id="PF14321"/>
    </source>
</evidence>
<keyword evidence="3" id="KW-1185">Reference proteome</keyword>
<comment type="caution">
    <text evidence="2">The sequence shown here is derived from an EMBL/GenBank/DDBJ whole genome shotgun (WGS) entry which is preliminary data.</text>
</comment>
<dbReference type="RefSeq" id="WP_007185713.1">
    <property type="nucleotide sequence ID" value="NZ_AKGD01000002.1"/>
</dbReference>
<feature type="domain" description="DUF4382" evidence="1">
    <location>
        <begin position="32"/>
        <end position="160"/>
    </location>
</feature>
<dbReference type="Proteomes" id="UP000003704">
    <property type="component" value="Unassembled WGS sequence"/>
</dbReference>
<dbReference type="PROSITE" id="PS51257">
    <property type="entry name" value="PROKAR_LIPOPROTEIN"/>
    <property type="match status" value="1"/>
</dbReference>
<evidence type="ECO:0000313" key="2">
    <source>
        <dbReference type="EMBL" id="EIT69190.1"/>
    </source>
</evidence>
<dbReference type="STRING" id="1172194.WQQ_27720"/>
<gene>
    <name evidence="2" type="ORF">WQQ_27720</name>
</gene>
<dbReference type="EMBL" id="AKGD01000002">
    <property type="protein sequence ID" value="EIT69190.1"/>
    <property type="molecule type" value="Genomic_DNA"/>
</dbReference>
<evidence type="ECO:0000313" key="3">
    <source>
        <dbReference type="Proteomes" id="UP000003704"/>
    </source>
</evidence>
<organism evidence="2 3">
    <name type="scientific">Hydrocarboniphaga effusa AP103</name>
    <dbReference type="NCBI Taxonomy" id="1172194"/>
    <lineage>
        <taxon>Bacteria</taxon>
        <taxon>Pseudomonadati</taxon>
        <taxon>Pseudomonadota</taxon>
        <taxon>Gammaproteobacteria</taxon>
        <taxon>Nevskiales</taxon>
        <taxon>Nevskiaceae</taxon>
        <taxon>Hydrocarboniphaga</taxon>
    </lineage>
</organism>
<dbReference type="InterPro" id="IPR025491">
    <property type="entry name" value="DUF4382"/>
</dbReference>
<dbReference type="AlphaFoldDB" id="I8T5I3"/>
<dbReference type="Pfam" id="PF14321">
    <property type="entry name" value="DUF4382"/>
    <property type="match status" value="1"/>
</dbReference>
<proteinExistence type="predicted"/>
<sequence length="288" mass="30435">MRTERFCALSLVGALLCGCEASTSIDFASAGYAQADQIMLAVEGVDLLDDGGSEHELDSDADSSFDALDYSNTDTLQLVDGTDVAQGRYTGLRLRFSNEGSALYTSDGAAYPIDIGSNLTFADMDMDLDEGESGSRLVIFEPRFSLQASTTTDGHYTLTPVLRVVHPDRAASITGSVDDELVRSSACRQSRTLGSGVAVYAFVGANVTPQDYQRSSGASPVAAADVKTGDDGASFYYDFPYLTAGTYTLAVTCNADSENPGRNDGLGFLAQSSVTVEENESQTVNLAE</sequence>
<reference evidence="2 3" key="1">
    <citation type="journal article" date="2012" name="J. Bacteriol.">
        <title>Genome Sequence of n-Alkane-Degrading Hydrocarboniphaga effusa Strain AP103T (ATCC BAA-332T).</title>
        <authorList>
            <person name="Chang H.K."/>
            <person name="Zylstra G.J."/>
            <person name="Chae J.C."/>
        </authorList>
    </citation>
    <scope>NUCLEOTIDE SEQUENCE [LARGE SCALE GENOMIC DNA]</scope>
    <source>
        <strain evidence="2 3">AP103</strain>
    </source>
</reference>
<accession>I8T5I3</accession>
<protein>
    <recommendedName>
        <fullName evidence="1">DUF4382 domain-containing protein</fullName>
    </recommendedName>
</protein>